<dbReference type="RefSeq" id="WP_239798056.1">
    <property type="nucleotide sequence ID" value="NZ_OU912926.1"/>
</dbReference>
<feature type="binding site" evidence="6">
    <location>
        <position position="254"/>
    </location>
    <ligand>
        <name>Mg(2+)</name>
        <dbReference type="ChEBI" id="CHEBI:18420"/>
    </ligand>
</feature>
<sequence>MSKALLKPDVIAAIATPHGQGGIGVVRLSGHDLSLLAQTLLGKIPVPRRATYASFMDAQGQVMDQGIALFFPAPHSYTGEDILELQGHGGTAILQLVLQRCLEIGARLAQPGEFTQRAFLNEKLDLAQAESVADLIAATTSQAARSAMRSLQGEFSQAIHHLVDGLVALRMLIEAMLDFPEEEIDTLNVTQRDTRLVVLHAELEKILSLAQQGSLLREGAHIVLVGQPNVGKSSLLNRLSGEDVALVSEFPGTTRDLISRSIQIGGVPLHIIDTAGLREAEDAVEQMGIERTYGALKKADAILILLDASHGMTEDDQKILDELPCEIPRLYVFNKVDLLAQHAHVKEQNDECHIYLSAKTGEGLELLRNKLLSLLGWHQEAGIFMARERHVHALLNARDHLQRAAGEIKRPELCAEELRLAHEELNSITGEFSADDLLGEIFSRFCIGK</sequence>
<dbReference type="EMBL" id="OU912926">
    <property type="protein sequence ID" value="CAG9934426.1"/>
    <property type="molecule type" value="Genomic_DNA"/>
</dbReference>
<evidence type="ECO:0000313" key="10">
    <source>
        <dbReference type="Proteomes" id="UP000839052"/>
    </source>
</evidence>
<dbReference type="InterPro" id="IPR005225">
    <property type="entry name" value="Small_GTP-bd"/>
</dbReference>
<dbReference type="InterPro" id="IPR004520">
    <property type="entry name" value="GTPase_MnmE"/>
</dbReference>
<dbReference type="PROSITE" id="PS51709">
    <property type="entry name" value="G_TRME"/>
    <property type="match status" value="1"/>
</dbReference>
<keyword evidence="4 6" id="KW-0630">Potassium</keyword>
<proteinExistence type="inferred from homology"/>
<dbReference type="PRINTS" id="PR00449">
    <property type="entry name" value="RASTRNSFRMNG"/>
</dbReference>
<dbReference type="Pfam" id="PF10396">
    <property type="entry name" value="TrmE_N"/>
    <property type="match status" value="1"/>
</dbReference>
<evidence type="ECO:0000313" key="9">
    <source>
        <dbReference type="EMBL" id="CAG9934426.1"/>
    </source>
</evidence>
<dbReference type="Gene3D" id="1.20.120.430">
    <property type="entry name" value="tRNA modification GTPase MnmE domain 2"/>
    <property type="match status" value="1"/>
</dbReference>
<dbReference type="Gene3D" id="3.40.50.300">
    <property type="entry name" value="P-loop containing nucleotide triphosphate hydrolases"/>
    <property type="match status" value="1"/>
</dbReference>
<keyword evidence="6" id="KW-0963">Cytoplasm</keyword>
<dbReference type="InterPro" id="IPR027266">
    <property type="entry name" value="TrmE/GcvT-like"/>
</dbReference>
<feature type="binding site" evidence="6">
    <location>
        <position position="27"/>
    </location>
    <ligand>
        <name>(6S)-5-formyl-5,6,7,8-tetrahydrofolate</name>
        <dbReference type="ChEBI" id="CHEBI:57457"/>
    </ligand>
</feature>
<gene>
    <name evidence="6 9" type="primary">mnmE</name>
    <name evidence="6" type="synonym">trmE</name>
    <name evidence="9" type="ORF">NTG6680_3177</name>
</gene>
<protein>
    <recommendedName>
        <fullName evidence="6">tRNA modification GTPase MnmE</fullName>
        <ecNumber evidence="6">3.6.-.-</ecNumber>
    </recommendedName>
</protein>
<dbReference type="EC" id="3.6.-.-" evidence="6"/>
<keyword evidence="2 6" id="KW-0819">tRNA processing</keyword>
<feature type="binding site" evidence="6">
    <location>
        <position position="449"/>
    </location>
    <ligand>
        <name>(6S)-5-formyl-5,6,7,8-tetrahydrofolate</name>
        <dbReference type="ChEBI" id="CHEBI:57457"/>
    </ligand>
</feature>
<keyword evidence="6" id="KW-0460">Magnesium</keyword>
<feature type="binding site" evidence="6">
    <location>
        <position position="123"/>
    </location>
    <ligand>
        <name>(6S)-5-formyl-5,6,7,8-tetrahydrofolate</name>
        <dbReference type="ChEBI" id="CHEBI:57457"/>
    </ligand>
</feature>
<keyword evidence="6" id="KW-0479">Metal-binding</keyword>
<evidence type="ECO:0000256" key="6">
    <source>
        <dbReference type="HAMAP-Rule" id="MF_00379"/>
    </source>
</evidence>
<dbReference type="Gene3D" id="3.30.1360.120">
    <property type="entry name" value="Probable tRNA modification gtpase trme, domain 1"/>
    <property type="match status" value="1"/>
</dbReference>
<dbReference type="CDD" id="cd14858">
    <property type="entry name" value="TrmE_N"/>
    <property type="match status" value="1"/>
</dbReference>
<feature type="binding site" evidence="6">
    <location>
        <position position="233"/>
    </location>
    <ligand>
        <name>Mg(2+)</name>
        <dbReference type="ChEBI" id="CHEBI:18420"/>
    </ligand>
</feature>
<evidence type="ECO:0000256" key="4">
    <source>
        <dbReference type="ARBA" id="ARBA00022958"/>
    </source>
</evidence>
<dbReference type="SUPFAM" id="SSF52540">
    <property type="entry name" value="P-loop containing nucleoside triphosphate hydrolases"/>
    <property type="match status" value="1"/>
</dbReference>
<dbReference type="InterPro" id="IPR027368">
    <property type="entry name" value="MnmE_dom2"/>
</dbReference>
<evidence type="ECO:0000256" key="3">
    <source>
        <dbReference type="ARBA" id="ARBA00022741"/>
    </source>
</evidence>
<feature type="binding site" evidence="6">
    <location>
        <begin position="229"/>
        <end position="234"/>
    </location>
    <ligand>
        <name>GTP</name>
        <dbReference type="ChEBI" id="CHEBI:37565"/>
    </ligand>
</feature>
<reference evidence="9 10" key="1">
    <citation type="submission" date="2021-10" db="EMBL/GenBank/DDBJ databases">
        <authorList>
            <person name="Koch H."/>
        </authorList>
    </citation>
    <scope>NUCLEOTIDE SEQUENCE [LARGE SCALE GENOMIC DNA]</scope>
    <source>
        <strain evidence="9">6680</strain>
    </source>
</reference>
<dbReference type="Proteomes" id="UP000839052">
    <property type="component" value="Chromosome"/>
</dbReference>
<keyword evidence="6" id="KW-0378">Hydrolase</keyword>
<dbReference type="NCBIfam" id="TIGR00450">
    <property type="entry name" value="mnmE_trmE_thdF"/>
    <property type="match status" value="1"/>
</dbReference>
<dbReference type="NCBIfam" id="TIGR00231">
    <property type="entry name" value="small_GTP"/>
    <property type="match status" value="1"/>
</dbReference>
<dbReference type="NCBIfam" id="NF003661">
    <property type="entry name" value="PRK05291.1-3"/>
    <property type="match status" value="1"/>
</dbReference>
<keyword evidence="3 6" id="KW-0547">Nucleotide-binding</keyword>
<feature type="binding site" evidence="6">
    <location>
        <begin position="248"/>
        <end position="254"/>
    </location>
    <ligand>
        <name>GTP</name>
        <dbReference type="ChEBI" id="CHEBI:37565"/>
    </ligand>
</feature>
<organism evidence="9 10">
    <name type="scientific">Candidatus Nitrotoga arctica</name>
    <dbReference type="NCBI Taxonomy" id="453162"/>
    <lineage>
        <taxon>Bacteria</taxon>
        <taxon>Pseudomonadati</taxon>
        <taxon>Pseudomonadota</taxon>
        <taxon>Betaproteobacteria</taxon>
        <taxon>Nitrosomonadales</taxon>
        <taxon>Gallionellaceae</taxon>
        <taxon>Candidatus Nitrotoga</taxon>
    </lineage>
</organism>
<dbReference type="Pfam" id="PF12631">
    <property type="entry name" value="MnmE_helical"/>
    <property type="match status" value="1"/>
</dbReference>
<evidence type="ECO:0000256" key="7">
    <source>
        <dbReference type="RuleBase" id="RU003313"/>
    </source>
</evidence>
<evidence type="ECO:0000256" key="2">
    <source>
        <dbReference type="ARBA" id="ARBA00022694"/>
    </source>
</evidence>
<comment type="subunit">
    <text evidence="6">Homodimer. Heterotetramer of two MnmE and two MnmG subunits.</text>
</comment>
<accession>A0ABN8ARK9</accession>
<dbReference type="PANTHER" id="PTHR42714:SF2">
    <property type="entry name" value="TRNA MODIFICATION GTPASE GTPBP3, MITOCHONDRIAL"/>
    <property type="match status" value="1"/>
</dbReference>
<comment type="cofactor">
    <cofactor evidence="6">
        <name>K(+)</name>
        <dbReference type="ChEBI" id="CHEBI:29103"/>
    </cofactor>
    <text evidence="6">Binds 1 potassium ion per subunit.</text>
</comment>
<evidence type="ECO:0000259" key="8">
    <source>
        <dbReference type="PROSITE" id="PS51709"/>
    </source>
</evidence>
<comment type="function">
    <text evidence="6">Exhibits a very high intrinsic GTPase hydrolysis rate. Involved in the addition of a carboxymethylaminomethyl (cmnm) group at the wobble position (U34) of certain tRNAs, forming tRNA-cmnm(5)s(2)U34.</text>
</comment>
<feature type="domain" description="TrmE-type G" evidence="8">
    <location>
        <begin position="219"/>
        <end position="376"/>
    </location>
</feature>
<dbReference type="Pfam" id="PF01926">
    <property type="entry name" value="MMR_HSR1"/>
    <property type="match status" value="1"/>
</dbReference>
<comment type="similarity">
    <text evidence="1 6 7">Belongs to the TRAFAC class TrmE-Era-EngA-EngB-Septin-like GTPase superfamily. TrmE GTPase family.</text>
</comment>
<keyword evidence="5 6" id="KW-0342">GTP-binding</keyword>
<evidence type="ECO:0000256" key="5">
    <source>
        <dbReference type="ARBA" id="ARBA00023134"/>
    </source>
</evidence>
<feature type="binding site" evidence="6">
    <location>
        <begin position="273"/>
        <end position="276"/>
    </location>
    <ligand>
        <name>GTP</name>
        <dbReference type="ChEBI" id="CHEBI:37565"/>
    </ligand>
</feature>
<evidence type="ECO:0000256" key="1">
    <source>
        <dbReference type="ARBA" id="ARBA00011043"/>
    </source>
</evidence>
<name>A0ABN8ARK9_9PROT</name>
<keyword evidence="10" id="KW-1185">Reference proteome</keyword>
<dbReference type="InterPro" id="IPR025867">
    <property type="entry name" value="MnmE_helical"/>
</dbReference>
<feature type="binding site" evidence="6">
    <location>
        <position position="84"/>
    </location>
    <ligand>
        <name>(6S)-5-formyl-5,6,7,8-tetrahydrofolate</name>
        <dbReference type="ChEBI" id="CHEBI:57457"/>
    </ligand>
</feature>
<comment type="caution">
    <text evidence="6">Lacks conserved residue(s) required for the propagation of feature annotation.</text>
</comment>
<comment type="subcellular location">
    <subcellularLocation>
        <location evidence="6">Cytoplasm</location>
    </subcellularLocation>
</comment>
<dbReference type="InterPro" id="IPR006073">
    <property type="entry name" value="GTP-bd"/>
</dbReference>
<dbReference type="InterPro" id="IPR027417">
    <property type="entry name" value="P-loop_NTPase"/>
</dbReference>
<dbReference type="InterPro" id="IPR031168">
    <property type="entry name" value="G_TrmE"/>
</dbReference>
<dbReference type="HAMAP" id="MF_00379">
    <property type="entry name" value="GTPase_MnmE"/>
    <property type="match status" value="1"/>
</dbReference>
<dbReference type="InterPro" id="IPR018948">
    <property type="entry name" value="GTP-bd_TrmE_N"/>
</dbReference>
<dbReference type="CDD" id="cd04164">
    <property type="entry name" value="trmE"/>
    <property type="match status" value="1"/>
</dbReference>
<dbReference type="PANTHER" id="PTHR42714">
    <property type="entry name" value="TRNA MODIFICATION GTPASE GTPBP3"/>
    <property type="match status" value="1"/>
</dbReference>